<keyword evidence="1" id="KW-0472">Membrane</keyword>
<evidence type="ECO:0000256" key="1">
    <source>
        <dbReference type="SAM" id="Phobius"/>
    </source>
</evidence>
<dbReference type="Proteomes" id="UP001589654">
    <property type="component" value="Unassembled WGS sequence"/>
</dbReference>
<dbReference type="InterPro" id="IPR032508">
    <property type="entry name" value="FecR_C"/>
</dbReference>
<evidence type="ECO:0000313" key="4">
    <source>
        <dbReference type="EMBL" id="MFB9213073.1"/>
    </source>
</evidence>
<sequence length="391" mass="44757">MNKYSENIDFSIIWKKMYASLTENEEIQLQRWLAENEEHQAYFDKVIDYYQNGSKFEDTAELTEKGWPALSSKINFSKKPKRKNRFLVYAVSMAASIVLFLAVLAVIKPDLFQNDNQIQIAETITPGSEKAILLMEDGTSYDLSSGKNLSLEVGGAEISSQGTSLRYNSENAEGKQVKYNTLVIPRGGQFNLTLSDGTQVWLNAGSTLKYPTAFVGKERNVELTGEAYFEVKRDENKPFKVISGEQVVQVLGTSFNVSSYQEEPTVFTTLVEGKVNVYLDNDPQNHQILSPNQQSVLEKGENSLLKREVDVAEYISWKDGWFYFKEKPLETIVADLSRWYDVSFQFDNQGAKKLPFTGKIRRYEDLEDILKLLEKTKEVQFKIERRKVIIK</sequence>
<proteinExistence type="predicted"/>
<keyword evidence="1" id="KW-0812">Transmembrane</keyword>
<dbReference type="InterPro" id="IPR012373">
    <property type="entry name" value="Ferrdict_sens_TM"/>
</dbReference>
<keyword evidence="5" id="KW-1185">Reference proteome</keyword>
<dbReference type="InterPro" id="IPR006860">
    <property type="entry name" value="FecR"/>
</dbReference>
<evidence type="ECO:0000259" key="3">
    <source>
        <dbReference type="Pfam" id="PF16344"/>
    </source>
</evidence>
<feature type="domain" description="FecR protein" evidence="2">
    <location>
        <begin position="182"/>
        <end position="275"/>
    </location>
</feature>
<name>A0ABV5J8B6_9BACT</name>
<dbReference type="Gene3D" id="3.55.50.30">
    <property type="match status" value="1"/>
</dbReference>
<dbReference type="EMBL" id="JBHMEW010000066">
    <property type="protein sequence ID" value="MFB9213073.1"/>
    <property type="molecule type" value="Genomic_DNA"/>
</dbReference>
<gene>
    <name evidence="4" type="ORF">ACFFUR_14750</name>
</gene>
<dbReference type="Gene3D" id="2.60.120.1440">
    <property type="match status" value="1"/>
</dbReference>
<dbReference type="Pfam" id="PF04773">
    <property type="entry name" value="FecR"/>
    <property type="match status" value="1"/>
</dbReference>
<dbReference type="PANTHER" id="PTHR30273">
    <property type="entry name" value="PERIPLASMIC SIGNAL SENSOR AND SIGMA FACTOR ACTIVATOR FECR-RELATED"/>
    <property type="match status" value="1"/>
</dbReference>
<accession>A0ABV5J8B6</accession>
<dbReference type="PANTHER" id="PTHR30273:SF2">
    <property type="entry name" value="PROTEIN FECR"/>
    <property type="match status" value="1"/>
</dbReference>
<feature type="domain" description="Protein FecR C-terminal" evidence="3">
    <location>
        <begin position="322"/>
        <end position="390"/>
    </location>
</feature>
<reference evidence="4 5" key="1">
    <citation type="submission" date="2024-09" db="EMBL/GenBank/DDBJ databases">
        <authorList>
            <person name="Sun Q."/>
            <person name="Mori K."/>
        </authorList>
    </citation>
    <scope>NUCLEOTIDE SEQUENCE [LARGE SCALE GENOMIC DNA]</scope>
    <source>
        <strain evidence="4 5">CECT 7682</strain>
    </source>
</reference>
<comment type="caution">
    <text evidence="4">The sequence shown here is derived from an EMBL/GenBank/DDBJ whole genome shotgun (WGS) entry which is preliminary data.</text>
</comment>
<keyword evidence="1" id="KW-1133">Transmembrane helix</keyword>
<protein>
    <submittedName>
        <fullName evidence="4">FecR family protein</fullName>
    </submittedName>
</protein>
<feature type="transmembrane region" description="Helical" evidence="1">
    <location>
        <begin position="86"/>
        <end position="107"/>
    </location>
</feature>
<evidence type="ECO:0000313" key="5">
    <source>
        <dbReference type="Proteomes" id="UP001589654"/>
    </source>
</evidence>
<dbReference type="RefSeq" id="WP_290247903.1">
    <property type="nucleotide sequence ID" value="NZ_JAUFQT010000001.1"/>
</dbReference>
<organism evidence="4 5">
    <name type="scientific">Echinicola jeungdonensis</name>
    <dbReference type="NCBI Taxonomy" id="709343"/>
    <lineage>
        <taxon>Bacteria</taxon>
        <taxon>Pseudomonadati</taxon>
        <taxon>Bacteroidota</taxon>
        <taxon>Cytophagia</taxon>
        <taxon>Cytophagales</taxon>
        <taxon>Cyclobacteriaceae</taxon>
        <taxon>Echinicola</taxon>
    </lineage>
</organism>
<evidence type="ECO:0000259" key="2">
    <source>
        <dbReference type="Pfam" id="PF04773"/>
    </source>
</evidence>
<dbReference type="Pfam" id="PF16344">
    <property type="entry name" value="FecR_C"/>
    <property type="match status" value="1"/>
</dbReference>